<name>A0A4R4Z6Z7_9PSEU</name>
<keyword evidence="10" id="KW-1185">Reference proteome</keyword>
<dbReference type="RefSeq" id="WP_132482849.1">
    <property type="nucleotide sequence ID" value="NZ_SMKW01000007.1"/>
</dbReference>
<dbReference type="OrthoDB" id="9781469at2"/>
<dbReference type="PROSITE" id="PS50850">
    <property type="entry name" value="MFS"/>
    <property type="match status" value="1"/>
</dbReference>
<keyword evidence="3" id="KW-1003">Cell membrane</keyword>
<reference evidence="9 10" key="1">
    <citation type="submission" date="2019-03" db="EMBL/GenBank/DDBJ databases">
        <title>Draft genome sequences of novel Actinobacteria.</title>
        <authorList>
            <person name="Sahin N."/>
            <person name="Ay H."/>
            <person name="Saygin H."/>
        </authorList>
    </citation>
    <scope>NUCLEOTIDE SEQUENCE [LARGE SCALE GENOMIC DNA]</scope>
    <source>
        <strain evidence="9 10">7K502</strain>
    </source>
</reference>
<feature type="transmembrane region" description="Helical" evidence="7">
    <location>
        <begin position="230"/>
        <end position="247"/>
    </location>
</feature>
<evidence type="ECO:0000256" key="6">
    <source>
        <dbReference type="ARBA" id="ARBA00023136"/>
    </source>
</evidence>
<dbReference type="InterPro" id="IPR036259">
    <property type="entry name" value="MFS_trans_sf"/>
</dbReference>
<proteinExistence type="predicted"/>
<feature type="transmembrane region" description="Helical" evidence="7">
    <location>
        <begin position="358"/>
        <end position="384"/>
    </location>
</feature>
<accession>A0A4R4Z6Z7</accession>
<gene>
    <name evidence="9" type="ORF">E1288_08100</name>
</gene>
<feature type="transmembrane region" description="Helical" evidence="7">
    <location>
        <begin position="106"/>
        <end position="127"/>
    </location>
</feature>
<feature type="transmembrane region" description="Helical" evidence="7">
    <location>
        <begin position="81"/>
        <end position="100"/>
    </location>
</feature>
<feature type="transmembrane region" description="Helical" evidence="7">
    <location>
        <begin position="139"/>
        <end position="162"/>
    </location>
</feature>
<keyword evidence="2" id="KW-0813">Transport</keyword>
<dbReference type="CDD" id="cd17321">
    <property type="entry name" value="MFS_MMR_MDR_like"/>
    <property type="match status" value="1"/>
</dbReference>
<feature type="transmembrane region" description="Helical" evidence="7">
    <location>
        <begin position="475"/>
        <end position="497"/>
    </location>
</feature>
<dbReference type="PANTHER" id="PTHR42718">
    <property type="entry name" value="MAJOR FACILITATOR SUPERFAMILY MULTIDRUG TRANSPORTER MFSC"/>
    <property type="match status" value="1"/>
</dbReference>
<dbReference type="SUPFAM" id="SSF103473">
    <property type="entry name" value="MFS general substrate transporter"/>
    <property type="match status" value="1"/>
</dbReference>
<dbReference type="GO" id="GO:0022857">
    <property type="term" value="F:transmembrane transporter activity"/>
    <property type="evidence" value="ECO:0007669"/>
    <property type="project" value="InterPro"/>
</dbReference>
<feature type="domain" description="Major facilitator superfamily (MFS) profile" evidence="8">
    <location>
        <begin position="15"/>
        <end position="501"/>
    </location>
</feature>
<keyword evidence="5 7" id="KW-1133">Transmembrane helix</keyword>
<dbReference type="GO" id="GO:0005886">
    <property type="term" value="C:plasma membrane"/>
    <property type="evidence" value="ECO:0007669"/>
    <property type="project" value="UniProtKB-SubCell"/>
</dbReference>
<evidence type="ECO:0000256" key="7">
    <source>
        <dbReference type="SAM" id="Phobius"/>
    </source>
</evidence>
<organism evidence="9 10">
    <name type="scientific">Saccharopolyspora elongata</name>
    <dbReference type="NCBI Taxonomy" id="2530387"/>
    <lineage>
        <taxon>Bacteria</taxon>
        <taxon>Bacillati</taxon>
        <taxon>Actinomycetota</taxon>
        <taxon>Actinomycetes</taxon>
        <taxon>Pseudonocardiales</taxon>
        <taxon>Pseudonocardiaceae</taxon>
        <taxon>Saccharopolyspora</taxon>
    </lineage>
</organism>
<evidence type="ECO:0000256" key="2">
    <source>
        <dbReference type="ARBA" id="ARBA00022448"/>
    </source>
</evidence>
<evidence type="ECO:0000259" key="8">
    <source>
        <dbReference type="PROSITE" id="PS50850"/>
    </source>
</evidence>
<evidence type="ECO:0000256" key="4">
    <source>
        <dbReference type="ARBA" id="ARBA00022692"/>
    </source>
</evidence>
<protein>
    <submittedName>
        <fullName evidence="9">MFS transporter</fullName>
    </submittedName>
</protein>
<sequence>MDQPRRAAGRREWAGLAVLALPTALVAINNSALHLALPTLSADLTATGPQLLWIVDVYGFVMAALLISMGSLGDRIGHRRLLLTGAVAFGAASLLAAFAPSAEVLVLARALLGAVGATLMPATLALLRAMFPLPEQRTVAIGWWVTSFTAGNVLGPVAGGLVLEFADWGSVFLLGIPVMALLLIIGPFLLPAHRDRAGGRPDFASALLSAGAVLVLVHGLKELSAGNEQLVPGLAIVGGLVLGYAFIRRQGRSAHPMLDLGLLADRAFAVPLVAVTLTVFTNAGTTFVLAQHLQGVLALPPLEAALWLLPSTVAGIALSACSATFARRFRPSVLLTTGLVIAAAGTGALTQADGPAALAVLVTGTIVLRVGVVPVMISSTDAIVGAAPPERAGSATALQETCGELGLALGVTVLGSICTAVYRAGLGGAIPGSVAPEAAEAARGGIGAAVGLAARLPGEQGTELLDQARQAWTDALHVSTAIGAVILAAAAVGVWSVQRRRAG</sequence>
<evidence type="ECO:0000313" key="10">
    <source>
        <dbReference type="Proteomes" id="UP000294947"/>
    </source>
</evidence>
<dbReference type="Proteomes" id="UP000294947">
    <property type="component" value="Unassembled WGS sequence"/>
</dbReference>
<feature type="transmembrane region" description="Helical" evidence="7">
    <location>
        <begin position="51"/>
        <end position="69"/>
    </location>
</feature>
<evidence type="ECO:0000256" key="3">
    <source>
        <dbReference type="ARBA" id="ARBA00022475"/>
    </source>
</evidence>
<evidence type="ECO:0000256" key="1">
    <source>
        <dbReference type="ARBA" id="ARBA00004651"/>
    </source>
</evidence>
<keyword evidence="6 7" id="KW-0472">Membrane</keyword>
<feature type="transmembrane region" description="Helical" evidence="7">
    <location>
        <begin position="305"/>
        <end position="326"/>
    </location>
</feature>
<keyword evidence="4 7" id="KW-0812">Transmembrane</keyword>
<dbReference type="InterPro" id="IPR011701">
    <property type="entry name" value="MFS"/>
</dbReference>
<comment type="caution">
    <text evidence="9">The sequence shown here is derived from an EMBL/GenBank/DDBJ whole genome shotgun (WGS) entry which is preliminary data.</text>
</comment>
<feature type="transmembrane region" description="Helical" evidence="7">
    <location>
        <begin position="405"/>
        <end position="424"/>
    </location>
</feature>
<dbReference type="PANTHER" id="PTHR42718:SF47">
    <property type="entry name" value="METHYL VIOLOGEN RESISTANCE PROTEIN SMVA"/>
    <property type="match status" value="1"/>
</dbReference>
<comment type="subcellular location">
    <subcellularLocation>
        <location evidence="1">Cell membrane</location>
        <topology evidence="1">Multi-pass membrane protein</topology>
    </subcellularLocation>
</comment>
<feature type="transmembrane region" description="Helical" evidence="7">
    <location>
        <begin position="168"/>
        <end position="190"/>
    </location>
</feature>
<dbReference type="Gene3D" id="1.20.1250.20">
    <property type="entry name" value="MFS general substrate transporter like domains"/>
    <property type="match status" value="1"/>
</dbReference>
<feature type="transmembrane region" description="Helical" evidence="7">
    <location>
        <begin position="268"/>
        <end position="293"/>
    </location>
</feature>
<evidence type="ECO:0000256" key="5">
    <source>
        <dbReference type="ARBA" id="ARBA00022989"/>
    </source>
</evidence>
<dbReference type="InterPro" id="IPR020846">
    <property type="entry name" value="MFS_dom"/>
</dbReference>
<dbReference type="Pfam" id="PF07690">
    <property type="entry name" value="MFS_1"/>
    <property type="match status" value="1"/>
</dbReference>
<dbReference type="EMBL" id="SMKW01000007">
    <property type="protein sequence ID" value="TDD53958.1"/>
    <property type="molecule type" value="Genomic_DNA"/>
</dbReference>
<dbReference type="AlphaFoldDB" id="A0A4R4Z6Z7"/>
<evidence type="ECO:0000313" key="9">
    <source>
        <dbReference type="EMBL" id="TDD53958.1"/>
    </source>
</evidence>
<feature type="transmembrane region" description="Helical" evidence="7">
    <location>
        <begin position="202"/>
        <end position="218"/>
    </location>
</feature>
<feature type="transmembrane region" description="Helical" evidence="7">
    <location>
        <begin position="333"/>
        <end position="352"/>
    </location>
</feature>